<dbReference type="InterPro" id="IPR045877">
    <property type="entry name" value="ZFP36-like"/>
</dbReference>
<dbReference type="SMART" id="SM00356">
    <property type="entry name" value="ZnF_C3H1"/>
    <property type="match status" value="1"/>
</dbReference>
<dbReference type="GO" id="GO:0043186">
    <property type="term" value="C:P granule"/>
    <property type="evidence" value="ECO:0007669"/>
    <property type="project" value="UniProtKB-ARBA"/>
</dbReference>
<dbReference type="PROSITE" id="PS50103">
    <property type="entry name" value="ZF_C3H1"/>
    <property type="match status" value="1"/>
</dbReference>
<dbReference type="GO" id="GO:0003729">
    <property type="term" value="F:mRNA binding"/>
    <property type="evidence" value="ECO:0007669"/>
    <property type="project" value="InterPro"/>
</dbReference>
<evidence type="ECO:0000256" key="6">
    <source>
        <dbReference type="SAM" id="MobiDB-lite"/>
    </source>
</evidence>
<dbReference type="Gene3D" id="4.10.1000.10">
    <property type="entry name" value="Zinc finger, CCCH-type"/>
    <property type="match status" value="1"/>
</dbReference>
<dbReference type="GO" id="GO:0008270">
    <property type="term" value="F:zinc ion binding"/>
    <property type="evidence" value="ECO:0007669"/>
    <property type="project" value="UniProtKB-KW"/>
</dbReference>
<evidence type="ECO:0000256" key="4">
    <source>
        <dbReference type="ARBA" id="ARBA00022833"/>
    </source>
</evidence>
<name>A0A4U5LVA0_STECR</name>
<reference evidence="8 9" key="2">
    <citation type="journal article" date="2019" name="G3 (Bethesda)">
        <title>Hybrid Assembly of the Genome of the Entomopathogenic Nematode Steinernema carpocapsae Identifies the X-Chromosome.</title>
        <authorList>
            <person name="Serra L."/>
            <person name="Macchietto M."/>
            <person name="Macias-Munoz A."/>
            <person name="McGill C.J."/>
            <person name="Rodriguez I.M."/>
            <person name="Rodriguez B."/>
            <person name="Murad R."/>
            <person name="Mortazavi A."/>
        </authorList>
    </citation>
    <scope>NUCLEOTIDE SEQUENCE [LARGE SCALE GENOMIC DNA]</scope>
    <source>
        <strain evidence="8 9">ALL</strain>
    </source>
</reference>
<organism evidence="8 9">
    <name type="scientific">Steinernema carpocapsae</name>
    <name type="common">Entomopathogenic nematode</name>
    <dbReference type="NCBI Taxonomy" id="34508"/>
    <lineage>
        <taxon>Eukaryota</taxon>
        <taxon>Metazoa</taxon>
        <taxon>Ecdysozoa</taxon>
        <taxon>Nematoda</taxon>
        <taxon>Chromadorea</taxon>
        <taxon>Rhabditida</taxon>
        <taxon>Tylenchina</taxon>
        <taxon>Panagrolaimomorpha</taxon>
        <taxon>Strongyloidoidea</taxon>
        <taxon>Steinernematidae</taxon>
        <taxon>Steinernema</taxon>
    </lineage>
</organism>
<dbReference type="SUPFAM" id="SSF90229">
    <property type="entry name" value="CCCH zinc finger"/>
    <property type="match status" value="1"/>
</dbReference>
<accession>A0A4U5LVA0</accession>
<feature type="compositionally biased region" description="Low complexity" evidence="6">
    <location>
        <begin position="1"/>
        <end position="14"/>
    </location>
</feature>
<dbReference type="PANTHER" id="PTHR12547">
    <property type="entry name" value="CCCH ZINC FINGER/TIS11-RELATED"/>
    <property type="match status" value="1"/>
</dbReference>
<dbReference type="InterPro" id="IPR036855">
    <property type="entry name" value="Znf_CCCH_sf"/>
</dbReference>
<feature type="zinc finger region" description="C3H1-type" evidence="5">
    <location>
        <begin position="38"/>
        <end position="64"/>
    </location>
</feature>
<dbReference type="STRING" id="34508.A0A4U5LVA0"/>
<evidence type="ECO:0000259" key="7">
    <source>
        <dbReference type="PROSITE" id="PS50103"/>
    </source>
</evidence>
<keyword evidence="9" id="KW-1185">Reference proteome</keyword>
<evidence type="ECO:0000256" key="3">
    <source>
        <dbReference type="ARBA" id="ARBA00022771"/>
    </source>
</evidence>
<feature type="region of interest" description="Disordered" evidence="6">
    <location>
        <begin position="1"/>
        <end position="39"/>
    </location>
</feature>
<feature type="compositionally biased region" description="Basic and acidic residues" evidence="6">
    <location>
        <begin position="29"/>
        <end position="39"/>
    </location>
</feature>
<proteinExistence type="predicted"/>
<dbReference type="AlphaFoldDB" id="A0A4U5LVA0"/>
<feature type="compositionally biased region" description="Polar residues" evidence="6">
    <location>
        <begin position="16"/>
        <end position="28"/>
    </location>
</feature>
<evidence type="ECO:0000256" key="1">
    <source>
        <dbReference type="ARBA" id="ARBA00022723"/>
    </source>
</evidence>
<protein>
    <recommendedName>
        <fullName evidence="7">C3H1-type domain-containing protein</fullName>
    </recommendedName>
</protein>
<dbReference type="EMBL" id="AZBU02000012">
    <property type="protein sequence ID" value="TKR60062.1"/>
    <property type="molecule type" value="Genomic_DNA"/>
</dbReference>
<reference evidence="8 9" key="1">
    <citation type="journal article" date="2015" name="Genome Biol.">
        <title>Comparative genomics of Steinernema reveals deeply conserved gene regulatory networks.</title>
        <authorList>
            <person name="Dillman A.R."/>
            <person name="Macchietto M."/>
            <person name="Porter C.F."/>
            <person name="Rogers A."/>
            <person name="Williams B."/>
            <person name="Antoshechkin I."/>
            <person name="Lee M.M."/>
            <person name="Goodwin Z."/>
            <person name="Lu X."/>
            <person name="Lewis E.E."/>
            <person name="Goodrich-Blair H."/>
            <person name="Stock S.P."/>
            <person name="Adams B.J."/>
            <person name="Sternberg P.W."/>
            <person name="Mortazavi A."/>
        </authorList>
    </citation>
    <scope>NUCLEOTIDE SEQUENCE [LARGE SCALE GENOMIC DNA]</scope>
    <source>
        <strain evidence="8 9">ALL</strain>
    </source>
</reference>
<evidence type="ECO:0000256" key="2">
    <source>
        <dbReference type="ARBA" id="ARBA00022737"/>
    </source>
</evidence>
<sequence>MSSNPSSSRSSEASSNKDGSTSTSTTSVKRMDLSREEKYKTELCLNRDGTCRYGADCWFAHSEQELRSRPDGKHHAKKLHGSPKLSIVLPLTVAVPELAQSSPETALSTATASPAPVSPVFPPNLMNLFRMPPPHKNNFVPLIHSSLPGFPDAEEYRNILPMLTQFNSKITAEKQRRGSIQGGI</sequence>
<evidence type="ECO:0000313" key="9">
    <source>
        <dbReference type="Proteomes" id="UP000298663"/>
    </source>
</evidence>
<comment type="caution">
    <text evidence="8">The sequence shown here is derived from an EMBL/GenBank/DDBJ whole genome shotgun (WGS) entry which is preliminary data.</text>
</comment>
<dbReference type="PANTHER" id="PTHR12547:SF18">
    <property type="entry name" value="PROTEIN TIS11"/>
    <property type="match status" value="1"/>
</dbReference>
<keyword evidence="2" id="KW-0677">Repeat</keyword>
<keyword evidence="1 5" id="KW-0479">Metal-binding</keyword>
<keyword evidence="3 5" id="KW-0863">Zinc-finger</keyword>
<dbReference type="OrthoDB" id="410307at2759"/>
<gene>
    <name evidence="8" type="ORF">L596_029648</name>
</gene>
<dbReference type="Pfam" id="PF00642">
    <property type="entry name" value="zf-CCCH"/>
    <property type="match status" value="1"/>
</dbReference>
<keyword evidence="4 5" id="KW-0862">Zinc</keyword>
<evidence type="ECO:0000313" key="8">
    <source>
        <dbReference type="EMBL" id="TKR60062.1"/>
    </source>
</evidence>
<feature type="domain" description="C3H1-type" evidence="7">
    <location>
        <begin position="38"/>
        <end position="64"/>
    </location>
</feature>
<dbReference type="InterPro" id="IPR000571">
    <property type="entry name" value="Znf_CCCH"/>
</dbReference>
<dbReference type="Proteomes" id="UP000298663">
    <property type="component" value="Unassembled WGS sequence"/>
</dbReference>
<evidence type="ECO:0000256" key="5">
    <source>
        <dbReference type="PROSITE-ProRule" id="PRU00723"/>
    </source>
</evidence>